<feature type="transmembrane region" description="Helical" evidence="7">
    <location>
        <begin position="20"/>
        <end position="43"/>
    </location>
</feature>
<dbReference type="Pfam" id="PF10277">
    <property type="entry name" value="Frag1"/>
    <property type="match status" value="1"/>
</dbReference>
<dbReference type="InterPro" id="IPR050911">
    <property type="entry name" value="DRAM/TMEM150_Autophagy_Mod"/>
</dbReference>
<proteinExistence type="inferred from homology"/>
<feature type="transmembrane region" description="Helical" evidence="7">
    <location>
        <begin position="178"/>
        <end position="200"/>
    </location>
</feature>
<dbReference type="AlphaFoldDB" id="A0A8X6LMN1"/>
<dbReference type="GO" id="GO:0012505">
    <property type="term" value="C:endomembrane system"/>
    <property type="evidence" value="ECO:0007669"/>
    <property type="project" value="UniProtKB-SubCell"/>
</dbReference>
<dbReference type="EMBL" id="BMAO01017192">
    <property type="protein sequence ID" value="GFR13987.1"/>
    <property type="molecule type" value="Genomic_DNA"/>
</dbReference>
<evidence type="ECO:0000256" key="7">
    <source>
        <dbReference type="SAM" id="Phobius"/>
    </source>
</evidence>
<evidence type="ECO:0000259" key="8">
    <source>
        <dbReference type="Pfam" id="PF10277"/>
    </source>
</evidence>
<keyword evidence="3 7" id="KW-0812">Transmembrane</keyword>
<feature type="transmembrane region" description="Helical" evidence="7">
    <location>
        <begin position="133"/>
        <end position="157"/>
    </location>
</feature>
<dbReference type="Proteomes" id="UP000887116">
    <property type="component" value="Unassembled WGS sequence"/>
</dbReference>
<keyword evidence="4 7" id="KW-1133">Transmembrane helix</keyword>
<evidence type="ECO:0000313" key="9">
    <source>
        <dbReference type="EMBL" id="GFR13987.1"/>
    </source>
</evidence>
<name>A0A8X6LMN1_TRICU</name>
<comment type="caution">
    <text evidence="9">The sequence shown here is derived from an EMBL/GenBank/DDBJ whole genome shotgun (WGS) entry which is preliminary data.</text>
</comment>
<keyword evidence="10" id="KW-1185">Reference proteome</keyword>
<keyword evidence="5 7" id="KW-0472">Membrane</keyword>
<evidence type="ECO:0000256" key="3">
    <source>
        <dbReference type="ARBA" id="ARBA00022692"/>
    </source>
</evidence>
<comment type="subcellular location">
    <subcellularLocation>
        <location evidence="1">Endomembrane system</location>
        <topology evidence="1">Multi-pass membrane protein</topology>
    </subcellularLocation>
</comment>
<feature type="domain" description="CWH43-like N-terminal" evidence="8">
    <location>
        <begin position="18"/>
        <end position="252"/>
    </location>
</feature>
<protein>
    <recommendedName>
        <fullName evidence="8">CWH43-like N-terminal domain-containing protein</fullName>
    </recommendedName>
</protein>
<feature type="transmembrane region" description="Helical" evidence="7">
    <location>
        <begin position="63"/>
        <end position="84"/>
    </location>
</feature>
<evidence type="ECO:0000256" key="4">
    <source>
        <dbReference type="ARBA" id="ARBA00022989"/>
    </source>
</evidence>
<evidence type="ECO:0000256" key="5">
    <source>
        <dbReference type="ARBA" id="ARBA00023136"/>
    </source>
</evidence>
<feature type="transmembrane region" description="Helical" evidence="7">
    <location>
        <begin position="220"/>
        <end position="243"/>
    </location>
</feature>
<sequence length="293" mass="33101">MASDDKKSETSVVDLKYIFLLPLIHLSISVGTGISCFIVAIIAEDVTFYIPLLSDFFSETGDIGAQRVIFIIGGIFMGITAHQIMTLRYLLQQFYFSKDKYHWKILNTTCYFIGLFSITVLIIVIGFPARTEVTTHTVAAAVFFVGILLYTCYDCFLNHHVVRTHELIGRKLRILQTVRILLCIGQLLSCFMYLVIYPMAQEKWITNHEKRPAMKTPADEGFWIMAAACAFEWLSIITLVAYFSCFTFDFTSFHITLQAVPYSTKPPEDSSSKKSDSSKSSKSSKGSEDSSKK</sequence>
<evidence type="ECO:0000313" key="10">
    <source>
        <dbReference type="Proteomes" id="UP000887116"/>
    </source>
</evidence>
<evidence type="ECO:0000256" key="6">
    <source>
        <dbReference type="SAM" id="MobiDB-lite"/>
    </source>
</evidence>
<dbReference type="OrthoDB" id="6432021at2759"/>
<dbReference type="PANTHER" id="PTHR21324">
    <property type="entry name" value="FASTING-INDUCIBLE INTEGRAL MEMBRANE PROTEIN TM6P1-RELATED"/>
    <property type="match status" value="1"/>
</dbReference>
<feature type="compositionally biased region" description="Basic and acidic residues" evidence="6">
    <location>
        <begin position="266"/>
        <end position="293"/>
    </location>
</feature>
<reference evidence="9" key="1">
    <citation type="submission" date="2020-07" db="EMBL/GenBank/DDBJ databases">
        <title>Multicomponent nature underlies the extraordinary mechanical properties of spider dragline silk.</title>
        <authorList>
            <person name="Kono N."/>
            <person name="Nakamura H."/>
            <person name="Mori M."/>
            <person name="Yoshida Y."/>
            <person name="Ohtoshi R."/>
            <person name="Malay A.D."/>
            <person name="Moran D.A.P."/>
            <person name="Tomita M."/>
            <person name="Numata K."/>
            <person name="Arakawa K."/>
        </authorList>
    </citation>
    <scope>NUCLEOTIDE SEQUENCE</scope>
</reference>
<comment type="similarity">
    <text evidence="2">Belongs to the DRAM/TMEM150 family.</text>
</comment>
<evidence type="ECO:0000256" key="1">
    <source>
        <dbReference type="ARBA" id="ARBA00004127"/>
    </source>
</evidence>
<organism evidence="9 10">
    <name type="scientific">Trichonephila clavata</name>
    <name type="common">Joro spider</name>
    <name type="synonym">Nephila clavata</name>
    <dbReference type="NCBI Taxonomy" id="2740835"/>
    <lineage>
        <taxon>Eukaryota</taxon>
        <taxon>Metazoa</taxon>
        <taxon>Ecdysozoa</taxon>
        <taxon>Arthropoda</taxon>
        <taxon>Chelicerata</taxon>
        <taxon>Arachnida</taxon>
        <taxon>Araneae</taxon>
        <taxon>Araneomorphae</taxon>
        <taxon>Entelegynae</taxon>
        <taxon>Araneoidea</taxon>
        <taxon>Nephilidae</taxon>
        <taxon>Trichonephila</taxon>
    </lineage>
</organism>
<feature type="transmembrane region" description="Helical" evidence="7">
    <location>
        <begin position="105"/>
        <end position="127"/>
    </location>
</feature>
<feature type="region of interest" description="Disordered" evidence="6">
    <location>
        <begin position="262"/>
        <end position="293"/>
    </location>
</feature>
<dbReference type="PANTHER" id="PTHR21324:SF2">
    <property type="entry name" value="EG:22E5.9 PROTEIN"/>
    <property type="match status" value="1"/>
</dbReference>
<accession>A0A8X6LMN1</accession>
<gene>
    <name evidence="9" type="primary">AVEN_237835_1</name>
    <name evidence="9" type="ORF">TNCT_726761</name>
</gene>
<evidence type="ECO:0000256" key="2">
    <source>
        <dbReference type="ARBA" id="ARBA00006565"/>
    </source>
</evidence>
<dbReference type="InterPro" id="IPR019402">
    <property type="entry name" value="CWH43_N"/>
</dbReference>